<feature type="binding site" evidence="14">
    <location>
        <position position="389"/>
    </location>
    <ligand>
        <name>Zn(2+)</name>
        <dbReference type="ChEBI" id="CHEBI:29105"/>
    </ligand>
</feature>
<comment type="caution">
    <text evidence="17">The sequence shown here is derived from an EMBL/GenBank/DDBJ whole genome shotgun (WGS) entry which is preliminary data.</text>
</comment>
<evidence type="ECO:0000256" key="14">
    <source>
        <dbReference type="HAMAP-Rule" id="MF_02081"/>
    </source>
</evidence>
<keyword evidence="18" id="KW-1185">Reference proteome</keyword>
<evidence type="ECO:0000313" key="18">
    <source>
        <dbReference type="Proteomes" id="UP001481413"/>
    </source>
</evidence>
<evidence type="ECO:0000256" key="8">
    <source>
        <dbReference type="ARBA" id="ARBA00022801"/>
    </source>
</evidence>
<keyword evidence="8 14" id="KW-0378">Hydrolase</keyword>
<feature type="domain" description="Penicillin-binding protein transpeptidase" evidence="15">
    <location>
        <begin position="272"/>
        <end position="608"/>
    </location>
</feature>
<evidence type="ECO:0000259" key="16">
    <source>
        <dbReference type="Pfam" id="PF03717"/>
    </source>
</evidence>
<name>A0ABP9ZW68_9GAMM</name>
<evidence type="ECO:0000256" key="11">
    <source>
        <dbReference type="ARBA" id="ARBA00022989"/>
    </source>
</evidence>
<evidence type="ECO:0000256" key="7">
    <source>
        <dbReference type="ARBA" id="ARBA00022692"/>
    </source>
</evidence>
<feature type="domain" description="Penicillin-binding protein dimerisation" evidence="16">
    <location>
        <begin position="63"/>
        <end position="240"/>
    </location>
</feature>
<dbReference type="InterPro" id="IPR005311">
    <property type="entry name" value="PBP_dimer"/>
</dbReference>
<dbReference type="PANTHER" id="PTHR30627:SF2">
    <property type="entry name" value="PEPTIDOGLYCAN D,D-TRANSPEPTIDASE MRDA"/>
    <property type="match status" value="1"/>
</dbReference>
<keyword evidence="13 14" id="KW-0961">Cell wall biogenesis/degradation</keyword>
<dbReference type="EC" id="3.4.16.4" evidence="14"/>
<proteinExistence type="inferred from homology"/>
<evidence type="ECO:0000256" key="4">
    <source>
        <dbReference type="ARBA" id="ARBA00022519"/>
    </source>
</evidence>
<comment type="catalytic activity">
    <reaction evidence="14">
        <text>Preferential cleavage: (Ac)2-L-Lys-D-Ala-|-D-Ala. Also transpeptidation of peptidyl-alanyl moieties that are N-acyl substituents of D-alanine.</text>
        <dbReference type="EC" id="3.4.16.4"/>
    </reaction>
</comment>
<keyword evidence="10 14" id="KW-0573">Peptidoglycan synthesis</keyword>
<evidence type="ECO:0000256" key="6">
    <source>
        <dbReference type="ARBA" id="ARBA00022670"/>
    </source>
</evidence>
<dbReference type="SUPFAM" id="SSF56601">
    <property type="entry name" value="beta-lactamase/transpeptidase-like"/>
    <property type="match status" value="1"/>
</dbReference>
<evidence type="ECO:0000256" key="9">
    <source>
        <dbReference type="ARBA" id="ARBA00022960"/>
    </source>
</evidence>
<dbReference type="RefSeq" id="WP_353293314.1">
    <property type="nucleotide sequence ID" value="NZ_BAABWH010000001.1"/>
</dbReference>
<dbReference type="InterPro" id="IPR012338">
    <property type="entry name" value="Beta-lactam/transpept-like"/>
</dbReference>
<keyword evidence="11 14" id="KW-1133">Transmembrane helix</keyword>
<comment type="similarity">
    <text evidence="14">Belongs to the transpeptidase family. MrdA subfamily.</text>
</comment>
<keyword evidence="4 14" id="KW-0997">Cell inner membrane</keyword>
<evidence type="ECO:0000256" key="5">
    <source>
        <dbReference type="ARBA" id="ARBA00022645"/>
    </source>
</evidence>
<comment type="pathway">
    <text evidence="14">Cell wall biogenesis; peptidoglycan biosynthesis.</text>
</comment>
<protein>
    <recommendedName>
        <fullName evidence="14">Peptidoglycan D,D-transpeptidase MrdA</fullName>
        <ecNumber evidence="14">3.4.16.4</ecNumber>
    </recommendedName>
    <alternativeName>
        <fullName evidence="14">Penicillin-binding protein 2</fullName>
        <shortName evidence="14">PBP-2</shortName>
    </alternativeName>
</protein>
<dbReference type="HAMAP" id="MF_02081">
    <property type="entry name" value="MrdA_transpept"/>
    <property type="match status" value="1"/>
</dbReference>
<dbReference type="Pfam" id="PF00905">
    <property type="entry name" value="Transpeptidase"/>
    <property type="match status" value="1"/>
</dbReference>
<keyword evidence="9 14" id="KW-0133">Cell shape</keyword>
<evidence type="ECO:0000256" key="10">
    <source>
        <dbReference type="ARBA" id="ARBA00022984"/>
    </source>
</evidence>
<accession>A0ABP9ZW68</accession>
<keyword evidence="14" id="KW-0479">Metal-binding</keyword>
<dbReference type="Pfam" id="PF03717">
    <property type="entry name" value="PBP_dimer"/>
    <property type="match status" value="1"/>
</dbReference>
<keyword evidence="5 14" id="KW-0121">Carboxypeptidase</keyword>
<dbReference type="Gene3D" id="3.90.1310.10">
    <property type="entry name" value="Penicillin-binding protein 2a (Domain 2)"/>
    <property type="match status" value="1"/>
</dbReference>
<dbReference type="SUPFAM" id="SSF56519">
    <property type="entry name" value="Penicillin binding protein dimerisation domain"/>
    <property type="match status" value="1"/>
</dbReference>
<dbReference type="NCBIfam" id="TIGR03423">
    <property type="entry name" value="pbp2_mrdA"/>
    <property type="match status" value="1"/>
</dbReference>
<dbReference type="EMBL" id="BAABWH010000001">
    <property type="protein sequence ID" value="GAA6144386.1"/>
    <property type="molecule type" value="Genomic_DNA"/>
</dbReference>
<feature type="binding site" evidence="14">
    <location>
        <position position="376"/>
    </location>
    <ligand>
        <name>Zn(2+)</name>
        <dbReference type="ChEBI" id="CHEBI:29105"/>
    </ligand>
</feature>
<sequence length="617" mass="69302">MWEQSIRDKAYERRLFRARAIVAAVLVITALFVLGWRMTYLQVTLHEKYQDLSENNRVQIRPIAPNRGLIYDRNGILLAENIPAYSLTIVPEKVDDLDETLAFLNDLVGISDRDLEQFDKRSSYRRRPYEPIVLRQRLSEEEIAAVMVNRFYLPGVDVQAQLIRHYPHGDAFAHVLGYVGRINQRDQERLERDDENKRRYSATSHIGKTGIERRYEELLHGEVGYERVETNARGRLLRTLQREHPAPGTDLTLHLDSRLQLLAAELLEGRRGAVVAIEVETGGILTLYSNPGFDPNAFVTGISFDDYEALTTSLDKPLFDRATRGIYPPASTLKPFVGLAALEAGSTSWNYKVRDPGWFQLDNDERYYRDWKREGHGIVDLEMAIVESCDTYFYDVAVRTGIDGITPFLGQFGFGRDMSIDVISAVSGILPDREWKRTTGRGPWYPGDTVNLGIGQGFMAVTPLQLATATAVLANKGKWEVPRLLAAENDVTTAFPHGDIPDITLTNDYDWDRMFTAMDHVITGTHGTARALRANLDFPIAGKTGTAQVVGIEQDAEYDSEALQERLRDHAWFMAFSPIDKPQIAIAVIVENGESAGRTAAPIAQAIINKYLGGAEG</sequence>
<keyword evidence="3 14" id="KW-1003">Cell membrane</keyword>
<evidence type="ECO:0000256" key="2">
    <source>
        <dbReference type="ARBA" id="ARBA00004236"/>
    </source>
</evidence>
<feature type="binding site" evidence="14">
    <location>
        <position position="370"/>
    </location>
    <ligand>
        <name>Zn(2+)</name>
        <dbReference type="ChEBI" id="CHEBI:29105"/>
    </ligand>
</feature>
<reference evidence="17 18" key="1">
    <citation type="submission" date="2024-04" db="EMBL/GenBank/DDBJ databases">
        <title>Draft genome sequence of Thalassolituus maritimus NBRC 116585.</title>
        <authorList>
            <person name="Miyakawa T."/>
            <person name="Kusuya Y."/>
            <person name="Miura T."/>
        </authorList>
    </citation>
    <scope>NUCLEOTIDE SEQUENCE [LARGE SCALE GENOMIC DNA]</scope>
    <source>
        <strain evidence="17 18">5NW40-0001</strain>
    </source>
</reference>
<dbReference type="Proteomes" id="UP001481413">
    <property type="component" value="Unassembled WGS sequence"/>
</dbReference>
<gene>
    <name evidence="14 17" type="primary">mrdA</name>
    <name evidence="17" type="ORF">NBRC116585_05030</name>
</gene>
<dbReference type="InterPro" id="IPR036138">
    <property type="entry name" value="PBP_dimer_sf"/>
</dbReference>
<keyword evidence="12 14" id="KW-0472">Membrane</keyword>
<comment type="subcellular location">
    <subcellularLocation>
        <location evidence="14">Cell inner membrane</location>
        <topology evidence="14">Single-pass membrane protein</topology>
    </subcellularLocation>
    <subcellularLocation>
        <location evidence="2">Cell membrane</location>
    </subcellularLocation>
    <subcellularLocation>
        <location evidence="1">Membrane</location>
        <topology evidence="1">Single-pass membrane protein</topology>
    </subcellularLocation>
</comment>
<keyword evidence="14" id="KW-0862">Zinc</keyword>
<dbReference type="PANTHER" id="PTHR30627">
    <property type="entry name" value="PEPTIDOGLYCAN D,D-TRANSPEPTIDASE"/>
    <property type="match status" value="1"/>
</dbReference>
<dbReference type="InterPro" id="IPR017790">
    <property type="entry name" value="Penicillin-binding_protein_2"/>
</dbReference>
<comment type="cofactor">
    <cofactor evidence="14">
        <name>Zn(2+)</name>
        <dbReference type="ChEBI" id="CHEBI:29105"/>
    </cofactor>
    <text evidence="14">Binds one Zn(2+) ion per subunit.</text>
</comment>
<dbReference type="InterPro" id="IPR001460">
    <property type="entry name" value="PCN-bd_Tpept"/>
</dbReference>
<keyword evidence="6 14" id="KW-0645">Protease</keyword>
<dbReference type="InterPro" id="IPR050515">
    <property type="entry name" value="Beta-lactam/transpept"/>
</dbReference>
<dbReference type="Gene3D" id="3.30.1390.30">
    <property type="entry name" value="Penicillin-binding protein 2a, domain 3"/>
    <property type="match status" value="1"/>
</dbReference>
<feature type="transmembrane region" description="Helical" evidence="14">
    <location>
        <begin position="20"/>
        <end position="38"/>
    </location>
</feature>
<organism evidence="17 18">
    <name type="scientific">Thalassolituus maritimus</name>
    <dbReference type="NCBI Taxonomy" id="484498"/>
    <lineage>
        <taxon>Bacteria</taxon>
        <taxon>Pseudomonadati</taxon>
        <taxon>Pseudomonadota</taxon>
        <taxon>Gammaproteobacteria</taxon>
        <taxon>Oceanospirillales</taxon>
        <taxon>Oceanospirillaceae</taxon>
        <taxon>Thalassolituus</taxon>
    </lineage>
</organism>
<keyword evidence="7 14" id="KW-0812">Transmembrane</keyword>
<evidence type="ECO:0000313" key="17">
    <source>
        <dbReference type="EMBL" id="GAA6144386.1"/>
    </source>
</evidence>
<comment type="function">
    <text evidence="14">Catalyzes cross-linking of the peptidoglycan cell wall.</text>
</comment>
<evidence type="ECO:0000256" key="13">
    <source>
        <dbReference type="ARBA" id="ARBA00023316"/>
    </source>
</evidence>
<evidence type="ECO:0000256" key="1">
    <source>
        <dbReference type="ARBA" id="ARBA00004167"/>
    </source>
</evidence>
<evidence type="ECO:0000256" key="12">
    <source>
        <dbReference type="ARBA" id="ARBA00023136"/>
    </source>
</evidence>
<evidence type="ECO:0000256" key="3">
    <source>
        <dbReference type="ARBA" id="ARBA00022475"/>
    </source>
</evidence>
<dbReference type="Gene3D" id="3.40.710.10">
    <property type="entry name" value="DD-peptidase/beta-lactamase superfamily"/>
    <property type="match status" value="1"/>
</dbReference>
<evidence type="ECO:0000259" key="15">
    <source>
        <dbReference type="Pfam" id="PF00905"/>
    </source>
</evidence>
<feature type="binding site" evidence="14">
    <location>
        <position position="355"/>
    </location>
    <ligand>
        <name>Zn(2+)</name>
        <dbReference type="ChEBI" id="CHEBI:29105"/>
    </ligand>
</feature>
<feature type="active site" description="Acyl-ester intermediate" evidence="14">
    <location>
        <position position="331"/>
    </location>
</feature>